<organism evidence="2 3">
    <name type="scientific">Nesterenkonia halotolerans</name>
    <dbReference type="NCBI Taxonomy" id="225325"/>
    <lineage>
        <taxon>Bacteria</taxon>
        <taxon>Bacillati</taxon>
        <taxon>Actinomycetota</taxon>
        <taxon>Actinomycetes</taxon>
        <taxon>Micrococcales</taxon>
        <taxon>Micrococcaceae</taxon>
        <taxon>Nesterenkonia</taxon>
    </lineage>
</organism>
<sequence>MSHITVLGGTGYAGSHIAAEAASRGHDVVAVSRHAPENPIEGVNYVTGDATSRELLTDLVSKTDVVLLSLAPRGEMLGKVIQVAAVLIPLAAQHGVRVGVLGGAGSLKVSEDGPRLIDTDAFPAEFKPESIEMIEVLEDLRAADESLEWFYISPAAGFGGYNPGERKGTYRTGSDVLINDDAGNSDLSGADLGIAFIDEVEKPKHRNERFAVAY</sequence>
<comment type="caution">
    <text evidence="2">The sequence shown here is derived from an EMBL/GenBank/DDBJ whole genome shotgun (WGS) entry which is preliminary data.</text>
</comment>
<evidence type="ECO:0000259" key="1">
    <source>
        <dbReference type="Pfam" id="PF13460"/>
    </source>
</evidence>
<proteinExistence type="predicted"/>
<dbReference type="InterPro" id="IPR036291">
    <property type="entry name" value="NAD(P)-bd_dom_sf"/>
</dbReference>
<dbReference type="PANTHER" id="PTHR43355:SF2">
    <property type="entry name" value="FLAVIN REDUCTASE (NADPH)"/>
    <property type="match status" value="1"/>
</dbReference>
<accession>A0ABR9J2R8</accession>
<protein>
    <submittedName>
        <fullName evidence="2">NADH-flavin reductase</fullName>
    </submittedName>
</protein>
<dbReference type="EMBL" id="JADBEE010000001">
    <property type="protein sequence ID" value="MBE1513300.1"/>
    <property type="molecule type" value="Genomic_DNA"/>
</dbReference>
<dbReference type="InterPro" id="IPR016040">
    <property type="entry name" value="NAD(P)-bd_dom"/>
</dbReference>
<dbReference type="SUPFAM" id="SSF51735">
    <property type="entry name" value="NAD(P)-binding Rossmann-fold domains"/>
    <property type="match status" value="1"/>
</dbReference>
<reference evidence="2 3" key="1">
    <citation type="submission" date="2020-10" db="EMBL/GenBank/DDBJ databases">
        <title>Sequencing the genomes of 1000 actinobacteria strains.</title>
        <authorList>
            <person name="Klenk H.-P."/>
        </authorList>
    </citation>
    <scope>NUCLEOTIDE SEQUENCE [LARGE SCALE GENOMIC DNA]</scope>
    <source>
        <strain evidence="2 3">DSM 15474</strain>
    </source>
</reference>
<dbReference type="Proteomes" id="UP000636579">
    <property type="component" value="Unassembled WGS sequence"/>
</dbReference>
<name>A0ABR9J2R8_9MICC</name>
<evidence type="ECO:0000313" key="2">
    <source>
        <dbReference type="EMBL" id="MBE1513300.1"/>
    </source>
</evidence>
<keyword evidence="3" id="KW-1185">Reference proteome</keyword>
<dbReference type="Gene3D" id="3.40.50.720">
    <property type="entry name" value="NAD(P)-binding Rossmann-like Domain"/>
    <property type="match status" value="1"/>
</dbReference>
<dbReference type="Pfam" id="PF13460">
    <property type="entry name" value="NAD_binding_10"/>
    <property type="match status" value="1"/>
</dbReference>
<feature type="domain" description="NAD(P)-binding" evidence="1">
    <location>
        <begin position="8"/>
        <end position="156"/>
    </location>
</feature>
<gene>
    <name evidence="2" type="ORF">H4W26_000055</name>
</gene>
<dbReference type="InterPro" id="IPR051606">
    <property type="entry name" value="Polyketide_Oxido-like"/>
</dbReference>
<evidence type="ECO:0000313" key="3">
    <source>
        <dbReference type="Proteomes" id="UP000636579"/>
    </source>
</evidence>
<dbReference type="PANTHER" id="PTHR43355">
    <property type="entry name" value="FLAVIN REDUCTASE (NADPH)"/>
    <property type="match status" value="1"/>
</dbReference>
<dbReference type="RefSeq" id="WP_192590212.1">
    <property type="nucleotide sequence ID" value="NZ_JADBEE010000001.1"/>
</dbReference>